<name>A0A6G1JZ70_9PLEO</name>
<dbReference type="OrthoDB" id="2094445at2759"/>
<feature type="transmembrane region" description="Helical" evidence="4">
    <location>
        <begin position="12"/>
        <end position="33"/>
    </location>
</feature>
<evidence type="ECO:0000313" key="5">
    <source>
        <dbReference type="EMBL" id="KAF2705562.1"/>
    </source>
</evidence>
<comment type="subcellular location">
    <subcellularLocation>
        <location evidence="1">Mitochondrion membrane</location>
    </subcellularLocation>
</comment>
<keyword evidence="4" id="KW-0812">Transmembrane</keyword>
<protein>
    <submittedName>
        <fullName evidence="5">Uncharacterized protein</fullName>
    </submittedName>
</protein>
<keyword evidence="3 4" id="KW-0472">Membrane</keyword>
<keyword evidence="6" id="KW-1185">Reference proteome</keyword>
<keyword evidence="4" id="KW-1133">Transmembrane helix</keyword>
<evidence type="ECO:0000256" key="1">
    <source>
        <dbReference type="ARBA" id="ARBA00004325"/>
    </source>
</evidence>
<evidence type="ECO:0000256" key="3">
    <source>
        <dbReference type="ARBA" id="ARBA00023136"/>
    </source>
</evidence>
<dbReference type="EMBL" id="MU005778">
    <property type="protein sequence ID" value="KAF2705562.1"/>
    <property type="molecule type" value="Genomic_DNA"/>
</dbReference>
<dbReference type="PANTHER" id="PTHR28074:SF1">
    <property type="entry name" value="ATP SYNTHASE SUBUNIT K, MITOCHONDRIAL"/>
    <property type="match status" value="1"/>
</dbReference>
<sequence>MVAMYSIFGKQVGSHVLAIATLSTVGAVAYLSVGGSKPAESAGPAINAKSKEEESFIKYDSRVPATATTLHIRYRTKDFVKKAAGEKK</sequence>
<evidence type="ECO:0000313" key="6">
    <source>
        <dbReference type="Proteomes" id="UP000799428"/>
    </source>
</evidence>
<evidence type="ECO:0000256" key="4">
    <source>
        <dbReference type="SAM" id="Phobius"/>
    </source>
</evidence>
<dbReference type="AlphaFoldDB" id="A0A6G1JZ70"/>
<keyword evidence="2" id="KW-0496">Mitochondrion</keyword>
<dbReference type="GO" id="GO:0031966">
    <property type="term" value="C:mitochondrial membrane"/>
    <property type="evidence" value="ECO:0007669"/>
    <property type="project" value="UniProtKB-SubCell"/>
</dbReference>
<evidence type="ECO:0000256" key="2">
    <source>
        <dbReference type="ARBA" id="ARBA00023128"/>
    </source>
</evidence>
<proteinExistence type="predicted"/>
<dbReference type="Proteomes" id="UP000799428">
    <property type="component" value="Unassembled WGS sequence"/>
</dbReference>
<dbReference type="GO" id="GO:0015986">
    <property type="term" value="P:proton motive force-driven ATP synthesis"/>
    <property type="evidence" value="ECO:0007669"/>
    <property type="project" value="TreeGrafter"/>
</dbReference>
<dbReference type="InterPro" id="IPR021278">
    <property type="entry name" value="ATP19"/>
</dbReference>
<accession>A0A6G1JZ70</accession>
<dbReference type="PANTHER" id="PTHR28074">
    <property type="entry name" value="ATP SYNTHASE SUBUNIT K, MITOCHONDRIAL"/>
    <property type="match status" value="1"/>
</dbReference>
<dbReference type="Pfam" id="PF11022">
    <property type="entry name" value="ATP19"/>
    <property type="match status" value="1"/>
</dbReference>
<gene>
    <name evidence="5" type="ORF">K504DRAFT_505968</name>
</gene>
<reference evidence="5" key="1">
    <citation type="journal article" date="2020" name="Stud. Mycol.">
        <title>101 Dothideomycetes genomes: a test case for predicting lifestyles and emergence of pathogens.</title>
        <authorList>
            <person name="Haridas S."/>
            <person name="Albert R."/>
            <person name="Binder M."/>
            <person name="Bloem J."/>
            <person name="Labutti K."/>
            <person name="Salamov A."/>
            <person name="Andreopoulos B."/>
            <person name="Baker S."/>
            <person name="Barry K."/>
            <person name="Bills G."/>
            <person name="Bluhm B."/>
            <person name="Cannon C."/>
            <person name="Castanera R."/>
            <person name="Culley D."/>
            <person name="Daum C."/>
            <person name="Ezra D."/>
            <person name="Gonzalez J."/>
            <person name="Henrissat B."/>
            <person name="Kuo A."/>
            <person name="Liang C."/>
            <person name="Lipzen A."/>
            <person name="Lutzoni F."/>
            <person name="Magnuson J."/>
            <person name="Mondo S."/>
            <person name="Nolan M."/>
            <person name="Ohm R."/>
            <person name="Pangilinan J."/>
            <person name="Park H.-J."/>
            <person name="Ramirez L."/>
            <person name="Alfaro M."/>
            <person name="Sun H."/>
            <person name="Tritt A."/>
            <person name="Yoshinaga Y."/>
            <person name="Zwiers L.-H."/>
            <person name="Turgeon B."/>
            <person name="Goodwin S."/>
            <person name="Spatafora J."/>
            <person name="Crous P."/>
            <person name="Grigoriev I."/>
        </authorList>
    </citation>
    <scope>NUCLEOTIDE SEQUENCE</scope>
    <source>
        <strain evidence="5">CBS 279.74</strain>
    </source>
</reference>
<organism evidence="5 6">
    <name type="scientific">Pleomassaria siparia CBS 279.74</name>
    <dbReference type="NCBI Taxonomy" id="1314801"/>
    <lineage>
        <taxon>Eukaryota</taxon>
        <taxon>Fungi</taxon>
        <taxon>Dikarya</taxon>
        <taxon>Ascomycota</taxon>
        <taxon>Pezizomycotina</taxon>
        <taxon>Dothideomycetes</taxon>
        <taxon>Pleosporomycetidae</taxon>
        <taxon>Pleosporales</taxon>
        <taxon>Pleomassariaceae</taxon>
        <taxon>Pleomassaria</taxon>
    </lineage>
</organism>